<dbReference type="Proteomes" id="UP000002301">
    <property type="component" value="Chromosome 2"/>
</dbReference>
<protein>
    <recommendedName>
        <fullName evidence="3">DUF2283 domain-containing protein</fullName>
    </recommendedName>
</protein>
<dbReference type="RefSeq" id="WP_012092716.1">
    <property type="nucleotide sequence ID" value="NC_009668.1"/>
</dbReference>
<dbReference type="Pfam" id="PF10049">
    <property type="entry name" value="DUF2283"/>
    <property type="match status" value="1"/>
</dbReference>
<dbReference type="HOGENOM" id="CLU_166740_3_0_5"/>
<dbReference type="EMBL" id="CP000759">
    <property type="protein sequence ID" value="ABS15981.1"/>
    <property type="molecule type" value="Genomic_DNA"/>
</dbReference>
<dbReference type="InterPro" id="IPR019270">
    <property type="entry name" value="DUF2283"/>
</dbReference>
<gene>
    <name evidence="1" type="ordered locus">Oant_3273</name>
</gene>
<proteinExistence type="predicted"/>
<evidence type="ECO:0000313" key="2">
    <source>
        <dbReference type="Proteomes" id="UP000002301"/>
    </source>
</evidence>
<dbReference type="eggNOG" id="COG5428">
    <property type="taxonomic scope" value="Bacteria"/>
</dbReference>
<dbReference type="STRING" id="439375.Oant_3273"/>
<name>A6X427_BRUA4</name>
<organism evidence="1 2">
    <name type="scientific">Brucella anthropi (strain ATCC 49188 / DSM 6882 / CCUG 24695 / JCM 21032 / LMG 3331 / NBRC 15819 / NCTC 12168 / Alc 37)</name>
    <name type="common">Ochrobactrum anthropi</name>
    <dbReference type="NCBI Taxonomy" id="439375"/>
    <lineage>
        <taxon>Bacteria</taxon>
        <taxon>Pseudomonadati</taxon>
        <taxon>Pseudomonadota</taxon>
        <taxon>Alphaproteobacteria</taxon>
        <taxon>Hyphomicrobiales</taxon>
        <taxon>Brucellaceae</taxon>
        <taxon>Brucella/Ochrobactrum group</taxon>
        <taxon>Brucella</taxon>
    </lineage>
</organism>
<dbReference type="AlphaFoldDB" id="A6X427"/>
<keyword evidence="2" id="KW-1185">Reference proteome</keyword>
<dbReference type="KEGG" id="oan:Oant_3273"/>
<sequence>MKISYDDSVDAAYINLNDEFSPTLVDYTYCCDPNLVDGQIHLDFDNDGRLVGIEILQASKKLHSSLLTKNNDSRLD</sequence>
<evidence type="ECO:0000313" key="1">
    <source>
        <dbReference type="EMBL" id="ABS15981.1"/>
    </source>
</evidence>
<evidence type="ECO:0008006" key="3">
    <source>
        <dbReference type="Google" id="ProtNLM"/>
    </source>
</evidence>
<reference evidence="1 2" key="1">
    <citation type="journal article" date="2011" name="J. Bacteriol.">
        <title>Genome of Ochrobactrum anthropi ATCC 49188 T, a versatile opportunistic pathogen and symbiont of several eukaryotic hosts.</title>
        <authorList>
            <person name="Chain P.S."/>
            <person name="Lang D.M."/>
            <person name="Comerci D.J."/>
            <person name="Malfatti S.A."/>
            <person name="Vergez L.M."/>
            <person name="Shin M."/>
            <person name="Ugalde R.A."/>
            <person name="Garcia E."/>
            <person name="Tolmasky M.E."/>
        </authorList>
    </citation>
    <scope>NUCLEOTIDE SEQUENCE [LARGE SCALE GENOMIC DNA]</scope>
    <source>
        <strain evidence="2">ATCC 49188 / DSM 6882 / CCUG 24695 / JCM 21032 / LMG 3331 / NBRC 15819 / NCTC 12168 / Alc 37</strain>
    </source>
</reference>
<accession>A6X427</accession>